<proteinExistence type="predicted"/>
<evidence type="ECO:0000313" key="2">
    <source>
        <dbReference type="EMBL" id="RYV49429.1"/>
    </source>
</evidence>
<sequence length="101" mass="10792">MGARSSPARVPRYADPASTLHLYRDLLAIRRCEPALGDGPMTWIDTSDDVLAFARGDLLCIVNLGDQPAALPAHTEVLLTSDSLVAGLLPRDTAAWLRAPA</sequence>
<feature type="domain" description="DUF3459" evidence="1">
    <location>
        <begin position="51"/>
        <end position="96"/>
    </location>
</feature>
<accession>A0A4Q5MVD7</accession>
<dbReference type="RefSeq" id="WP_130104227.1">
    <property type="nucleotide sequence ID" value="NZ_SDWW01000076.1"/>
</dbReference>
<name>A0A4Q5MVD7_9MICO</name>
<gene>
    <name evidence="2" type="ORF">EUA98_18820</name>
</gene>
<comment type="caution">
    <text evidence="2">The sequence shown here is derived from an EMBL/GenBank/DDBJ whole genome shotgun (WGS) entry which is preliminary data.</text>
</comment>
<evidence type="ECO:0000259" key="1">
    <source>
        <dbReference type="Pfam" id="PF11941"/>
    </source>
</evidence>
<dbReference type="AlphaFoldDB" id="A0A4Q5MVD7"/>
<dbReference type="OrthoDB" id="5194875at2"/>
<protein>
    <submittedName>
        <fullName evidence="2">DUF3459 domain-containing protein</fullName>
    </submittedName>
</protein>
<dbReference type="Proteomes" id="UP000293764">
    <property type="component" value="Unassembled WGS sequence"/>
</dbReference>
<keyword evidence="3" id="KW-1185">Reference proteome</keyword>
<dbReference type="GO" id="GO:0016798">
    <property type="term" value="F:hydrolase activity, acting on glycosyl bonds"/>
    <property type="evidence" value="ECO:0007669"/>
    <property type="project" value="UniProtKB-KW"/>
</dbReference>
<organism evidence="2 3">
    <name type="scientific">Pengzhenrongella frigida</name>
    <dbReference type="NCBI Taxonomy" id="1259133"/>
    <lineage>
        <taxon>Bacteria</taxon>
        <taxon>Bacillati</taxon>
        <taxon>Actinomycetota</taxon>
        <taxon>Actinomycetes</taxon>
        <taxon>Micrococcales</taxon>
        <taxon>Pengzhenrongella</taxon>
    </lineage>
</organism>
<dbReference type="EMBL" id="SDWW01000076">
    <property type="protein sequence ID" value="RYV49429.1"/>
    <property type="molecule type" value="Genomic_DNA"/>
</dbReference>
<dbReference type="InterPro" id="IPR022567">
    <property type="entry name" value="DUF3459"/>
</dbReference>
<evidence type="ECO:0000313" key="3">
    <source>
        <dbReference type="Proteomes" id="UP000293764"/>
    </source>
</evidence>
<reference evidence="2 3" key="1">
    <citation type="submission" date="2019-01" db="EMBL/GenBank/DDBJ databases">
        <title>Novel species of Cellulomonas.</title>
        <authorList>
            <person name="Liu Q."/>
            <person name="Xin Y.-H."/>
        </authorList>
    </citation>
    <scope>NUCLEOTIDE SEQUENCE [LARGE SCALE GENOMIC DNA]</scope>
    <source>
        <strain evidence="2 3">HLT2-17</strain>
    </source>
</reference>
<dbReference type="Pfam" id="PF11941">
    <property type="entry name" value="DUF3459"/>
    <property type="match status" value="1"/>
</dbReference>